<evidence type="ECO:0000259" key="10">
    <source>
        <dbReference type="Pfam" id="PF05064"/>
    </source>
</evidence>
<evidence type="ECO:0000313" key="12">
    <source>
        <dbReference type="Proteomes" id="UP000789342"/>
    </source>
</evidence>
<evidence type="ECO:0000256" key="3">
    <source>
        <dbReference type="ARBA" id="ARBA00022448"/>
    </source>
</evidence>
<keyword evidence="7" id="KW-0906">Nuclear pore complex</keyword>
<keyword evidence="5" id="KW-0653">Protein transport</keyword>
<dbReference type="Pfam" id="PF05064">
    <property type="entry name" value="Nsp1_C"/>
    <property type="match status" value="1"/>
</dbReference>
<dbReference type="GO" id="GO:0006606">
    <property type="term" value="P:protein import into nucleus"/>
    <property type="evidence" value="ECO:0007669"/>
    <property type="project" value="TreeGrafter"/>
</dbReference>
<evidence type="ECO:0000313" key="11">
    <source>
        <dbReference type="EMBL" id="CAG8672025.1"/>
    </source>
</evidence>
<feature type="compositionally biased region" description="Acidic residues" evidence="9">
    <location>
        <begin position="552"/>
        <end position="561"/>
    </location>
</feature>
<proteinExistence type="inferred from homology"/>
<sequence length="617" mass="64761">AGFNFGNTANNNNNTSQSSSPFGFLGQTSKSPFAASTSAPTGFNPPQQTAFTSFNKQVASQAVGVSPGFGSTSVGSSTTPLPSFGLGNPSTFSVSSSGFSSFTKTQSTDSGKSQSLNLSTGFSALGNARTQPAFGGFGSNSLSTTSASTPFSTFSQSNSDSEKKDNKIGFGTPATPSITPKFGSNVFATGNISDFGSLGTTSKTSQAQNTSGFSGFSGFNKTVTTASGDASNKSSTTPLSVPSNGTGYTLNATTSSSNIFSRIGVSTSQPVQSTSLLNSSGSPFGSSNVKPFETLTTTKKDTTAPTTSSTSLFAIPTEVNKPSVNIPKTTMPTFSTSVTSSPIGGAGIKPFMSSSTAFSAPKPSAISTSLTGSSSSSSGTLTSIATTTTSIPTSVPAGGSDQIPSWLKNNNIEGIINKWTKDLENCSKKFHEQVKEVNQWDQKIIENNGRVTRLGEQINKADSIQAEIETGLNNIESRQLELEKILSEYEQKFGDPALETLKPLDKERERSYELAESINQELDTMSQVLSAMITDMNRNTTSSNFTPASTADEQDSTIDEADEDPIDEVVKILNSHLTSLQWIDATANQLNARVQETQSFLEHAKDKLQENRNGNIV</sequence>
<comment type="caution">
    <text evidence="11">The sequence shown here is derived from an EMBL/GenBank/DDBJ whole genome shotgun (WGS) entry which is preliminary data.</text>
</comment>
<evidence type="ECO:0000256" key="4">
    <source>
        <dbReference type="ARBA" id="ARBA00022816"/>
    </source>
</evidence>
<keyword evidence="8" id="KW-0539">Nucleus</keyword>
<dbReference type="GO" id="GO:0051028">
    <property type="term" value="P:mRNA transport"/>
    <property type="evidence" value="ECO:0007669"/>
    <property type="project" value="UniProtKB-KW"/>
</dbReference>
<organism evidence="11 12">
    <name type="scientific">Acaulospora morrowiae</name>
    <dbReference type="NCBI Taxonomy" id="94023"/>
    <lineage>
        <taxon>Eukaryota</taxon>
        <taxon>Fungi</taxon>
        <taxon>Fungi incertae sedis</taxon>
        <taxon>Mucoromycota</taxon>
        <taxon>Glomeromycotina</taxon>
        <taxon>Glomeromycetes</taxon>
        <taxon>Diversisporales</taxon>
        <taxon>Acaulosporaceae</taxon>
        <taxon>Acaulospora</taxon>
    </lineage>
</organism>
<dbReference type="GO" id="GO:0005543">
    <property type="term" value="F:phospholipid binding"/>
    <property type="evidence" value="ECO:0007669"/>
    <property type="project" value="TreeGrafter"/>
</dbReference>
<feature type="region of interest" description="Disordered" evidence="9">
    <location>
        <begin position="362"/>
        <end position="381"/>
    </location>
</feature>
<dbReference type="GO" id="GO:0044613">
    <property type="term" value="C:nuclear pore central transport channel"/>
    <property type="evidence" value="ECO:0007669"/>
    <property type="project" value="TreeGrafter"/>
</dbReference>
<feature type="region of interest" description="Disordered" evidence="9">
    <location>
        <begin position="539"/>
        <end position="561"/>
    </location>
</feature>
<evidence type="ECO:0000256" key="9">
    <source>
        <dbReference type="SAM" id="MobiDB-lite"/>
    </source>
</evidence>
<gene>
    <name evidence="11" type="ORF">AMORRO_LOCUS10862</name>
</gene>
<accession>A0A9N9HGG1</accession>
<dbReference type="Gene3D" id="1.20.5.170">
    <property type="match status" value="1"/>
</dbReference>
<evidence type="ECO:0000256" key="5">
    <source>
        <dbReference type="ARBA" id="ARBA00022927"/>
    </source>
</evidence>
<dbReference type="EMBL" id="CAJVPV010012718">
    <property type="protein sequence ID" value="CAG8672025.1"/>
    <property type="molecule type" value="Genomic_DNA"/>
</dbReference>
<evidence type="ECO:0000256" key="2">
    <source>
        <dbReference type="ARBA" id="ARBA00005911"/>
    </source>
</evidence>
<reference evidence="11" key="1">
    <citation type="submission" date="2021-06" db="EMBL/GenBank/DDBJ databases">
        <authorList>
            <person name="Kallberg Y."/>
            <person name="Tangrot J."/>
            <person name="Rosling A."/>
        </authorList>
    </citation>
    <scope>NUCLEOTIDE SEQUENCE</scope>
    <source>
        <strain evidence="11">CL551</strain>
    </source>
</reference>
<dbReference type="InterPro" id="IPR007758">
    <property type="entry name" value="Nucleoporin_NSP1_C"/>
</dbReference>
<comment type="similarity">
    <text evidence="2">Belongs to the nucleoporin NSP1/NUP62 family.</text>
</comment>
<protein>
    <submittedName>
        <fullName evidence="11">12604_t:CDS:1</fullName>
    </submittedName>
</protein>
<keyword evidence="3" id="KW-0813">Transport</keyword>
<dbReference type="GO" id="GO:0006405">
    <property type="term" value="P:RNA export from nucleus"/>
    <property type="evidence" value="ECO:0007669"/>
    <property type="project" value="TreeGrafter"/>
</dbReference>
<feature type="non-terminal residue" evidence="11">
    <location>
        <position position="1"/>
    </location>
</feature>
<evidence type="ECO:0000256" key="6">
    <source>
        <dbReference type="ARBA" id="ARBA00023010"/>
    </source>
</evidence>
<keyword evidence="6" id="KW-0811">Translocation</keyword>
<dbReference type="OrthoDB" id="344345at2759"/>
<name>A0A9N9HGG1_9GLOM</name>
<feature type="region of interest" description="Disordered" evidence="9">
    <location>
        <begin position="1"/>
        <end position="23"/>
    </location>
</feature>
<feature type="compositionally biased region" description="Polar residues" evidence="9">
    <location>
        <begin position="539"/>
        <end position="551"/>
    </location>
</feature>
<dbReference type="AlphaFoldDB" id="A0A9N9HGG1"/>
<dbReference type="PANTHER" id="PTHR12084:SF0">
    <property type="entry name" value="NUCLEAR PORE GLYCOPROTEIN P62"/>
    <property type="match status" value="1"/>
</dbReference>
<feature type="compositionally biased region" description="Low complexity" evidence="9">
    <location>
        <begin position="363"/>
        <end position="381"/>
    </location>
</feature>
<feature type="compositionally biased region" description="Low complexity" evidence="9">
    <location>
        <begin position="148"/>
        <end position="157"/>
    </location>
</feature>
<dbReference type="InterPro" id="IPR026010">
    <property type="entry name" value="NSP1/NUP62"/>
</dbReference>
<evidence type="ECO:0000256" key="1">
    <source>
        <dbReference type="ARBA" id="ARBA00004567"/>
    </source>
</evidence>
<keyword evidence="4" id="KW-0509">mRNA transport</keyword>
<feature type="domain" description="Nucleoporin NSP1-like C-terminal" evidence="10">
    <location>
        <begin position="403"/>
        <end position="493"/>
    </location>
</feature>
<dbReference type="PANTHER" id="PTHR12084">
    <property type="entry name" value="NUCLEAR PORE GLYCOPROTEIN P62-RELATED"/>
    <property type="match status" value="1"/>
</dbReference>
<evidence type="ECO:0000256" key="8">
    <source>
        <dbReference type="ARBA" id="ARBA00023242"/>
    </source>
</evidence>
<keyword evidence="12" id="KW-1185">Reference proteome</keyword>
<evidence type="ECO:0000256" key="7">
    <source>
        <dbReference type="ARBA" id="ARBA00023132"/>
    </source>
</evidence>
<feature type="region of interest" description="Disordered" evidence="9">
    <location>
        <begin position="148"/>
        <end position="176"/>
    </location>
</feature>
<feature type="compositionally biased region" description="Low complexity" evidence="9">
    <location>
        <begin position="1"/>
        <end position="15"/>
    </location>
</feature>
<comment type="subcellular location">
    <subcellularLocation>
        <location evidence="1">Nucleus</location>
        <location evidence="1">Nuclear pore complex</location>
    </subcellularLocation>
</comment>
<dbReference type="Proteomes" id="UP000789342">
    <property type="component" value="Unassembled WGS sequence"/>
</dbReference>
<dbReference type="GO" id="GO:0017056">
    <property type="term" value="F:structural constituent of nuclear pore"/>
    <property type="evidence" value="ECO:0007669"/>
    <property type="project" value="InterPro"/>
</dbReference>